<feature type="compositionally biased region" description="Low complexity" evidence="1">
    <location>
        <begin position="82"/>
        <end position="91"/>
    </location>
</feature>
<protein>
    <submittedName>
        <fullName evidence="2">Uncharacterized protein</fullName>
    </submittedName>
</protein>
<dbReference type="Proteomes" id="UP000742460">
    <property type="component" value="Unassembled WGS sequence"/>
</dbReference>
<reference evidence="2" key="1">
    <citation type="journal article" date="2021" name="PeerJ">
        <title>Extensive microbial diversity within the chicken gut microbiome revealed by metagenomics and culture.</title>
        <authorList>
            <person name="Gilroy R."/>
            <person name="Ravi A."/>
            <person name="Getino M."/>
            <person name="Pursley I."/>
            <person name="Horton D.L."/>
            <person name="Alikhan N.F."/>
            <person name="Baker D."/>
            <person name="Gharbi K."/>
            <person name="Hall N."/>
            <person name="Watson M."/>
            <person name="Adriaenssens E.M."/>
            <person name="Foster-Nyarko E."/>
            <person name="Jarju S."/>
            <person name="Secka A."/>
            <person name="Antonio M."/>
            <person name="Oren A."/>
            <person name="Chaudhuri R.R."/>
            <person name="La Ragione R."/>
            <person name="Hildebrand F."/>
            <person name="Pallen M.J."/>
        </authorList>
    </citation>
    <scope>NUCLEOTIDE SEQUENCE</scope>
    <source>
        <strain evidence="2">ChiGjej5B5-22894</strain>
    </source>
</reference>
<evidence type="ECO:0000313" key="3">
    <source>
        <dbReference type="Proteomes" id="UP000742460"/>
    </source>
</evidence>
<feature type="region of interest" description="Disordered" evidence="1">
    <location>
        <begin position="41"/>
        <end position="107"/>
    </location>
</feature>
<dbReference type="AlphaFoldDB" id="A0A921SWP9"/>
<reference evidence="2" key="2">
    <citation type="submission" date="2021-09" db="EMBL/GenBank/DDBJ databases">
        <authorList>
            <person name="Gilroy R."/>
        </authorList>
    </citation>
    <scope>NUCLEOTIDE SEQUENCE</scope>
    <source>
        <strain evidence="2">ChiGjej5B5-22894</strain>
    </source>
</reference>
<comment type="caution">
    <text evidence="2">The sequence shown here is derived from an EMBL/GenBank/DDBJ whole genome shotgun (WGS) entry which is preliminary data.</text>
</comment>
<sequence length="107" mass="11691">MRNATISTSRTRATADAPLIDYRPLPASFGDREGLRAVRAAKSRAARRGEDPSTLQLPALRDAPAAPRPAREPHPGREPRRPGLLALLRRAPGIHRRGERGGRLLHA</sequence>
<gene>
    <name evidence="2" type="ORF">K8V81_03445</name>
</gene>
<evidence type="ECO:0000256" key="1">
    <source>
        <dbReference type="SAM" id="MobiDB-lite"/>
    </source>
</evidence>
<accession>A0A921SWP9</accession>
<evidence type="ECO:0000313" key="2">
    <source>
        <dbReference type="EMBL" id="HJG90759.1"/>
    </source>
</evidence>
<dbReference type="EMBL" id="DYUE01000091">
    <property type="protein sequence ID" value="HJG90759.1"/>
    <property type="molecule type" value="Genomic_DNA"/>
</dbReference>
<feature type="compositionally biased region" description="Basic and acidic residues" evidence="1">
    <location>
        <begin position="69"/>
        <end position="81"/>
    </location>
</feature>
<organism evidence="2 3">
    <name type="scientific">Brachybacterium massiliense</name>
    <dbReference type="NCBI Taxonomy" id="1755098"/>
    <lineage>
        <taxon>Bacteria</taxon>
        <taxon>Bacillati</taxon>
        <taxon>Actinomycetota</taxon>
        <taxon>Actinomycetes</taxon>
        <taxon>Micrococcales</taxon>
        <taxon>Dermabacteraceae</taxon>
        <taxon>Brachybacterium</taxon>
    </lineage>
</organism>
<feature type="compositionally biased region" description="Basic residues" evidence="1">
    <location>
        <begin position="92"/>
        <end position="107"/>
    </location>
</feature>
<name>A0A921SWP9_9MICO</name>
<proteinExistence type="predicted"/>